<sequence precursor="true">MSLLRLVAVAMVTLAAIPTSLIAQDSTAAAQLHQLFEEDWQWRLNHFPTLGTSIGDPRGNDKWTDLSQAAIDQRKKHPHELLEKLQAIDASQLTGQDLLSYELFDYNVRRQIEGQKYPTELLAIDQLGGPQFDLAFTAEQMPFKTVKDYENYIARLNSYPEFLQRNTDLLRKGIETRWVQPPGPLRSIPKQISGQVLADATDSPLYKPFQDFPDSISQEEQDRLAKLGKSAIADRVFPAMLKLKSFIEDEYLPNGAEIIGAAALPDGRDYYAYKCRYSTTTDLTPQEIHEIGMSEVKRIRGEMEKVIRESGFEGSFDEFIHFLKTDPQFYYTEADDLLIGYRDIAKRVDAELPKLFVELPRLPYGVRAFPDYEAPNQTSARYYPGSSEAARAGFFMANTYALDSRPKYEMEALTLHEACPGHHLQIARAQELTDLPRFRREGHYTAYVEGWALYAESLGEEMGFYQTPYDKFGQLTFEMWRACRLVVDTGMHNMGWSRAQAIKFFKENSGKSDLEVAVEIDRYIVWPGQALAYKIGELKIKELRAKAEQQLGDDFDLRQFHNTVLDNGAIPLPVLERLIDRWIAEQKTAKAS</sequence>
<name>A0A518CEJ0_9BACT</name>
<dbReference type="KEGG" id="bvo:Pan97_47090"/>
<reference evidence="3" key="1">
    <citation type="submission" date="2019-02" db="EMBL/GenBank/DDBJ databases">
        <title>Deep-cultivation of Planctomycetes and their phenomic and genomic characterization uncovers novel biology.</title>
        <authorList>
            <person name="Wiegand S."/>
            <person name="Jogler M."/>
            <person name="Boedeker C."/>
            <person name="Pinto D."/>
            <person name="Vollmers J."/>
            <person name="Rivas-Marin E."/>
            <person name="Kohn T."/>
            <person name="Peeters S.H."/>
            <person name="Heuer A."/>
            <person name="Rast P."/>
            <person name="Oberbeckmann S."/>
            <person name="Bunk B."/>
            <person name="Jeske O."/>
            <person name="Meyerdierks A."/>
            <person name="Storesund J.E."/>
            <person name="Kallscheuer N."/>
            <person name="Luecker S."/>
            <person name="Lage O.M."/>
            <person name="Pohl T."/>
            <person name="Merkel B.J."/>
            <person name="Hornburger P."/>
            <person name="Mueller R.-W."/>
            <person name="Bruemmer F."/>
            <person name="Labrenz M."/>
            <person name="Spormann A.M."/>
            <person name="Op den Camp H."/>
            <person name="Overmann J."/>
            <person name="Amann R."/>
            <person name="Jetten M.S.M."/>
            <person name="Mascher T."/>
            <person name="Medema M.H."/>
            <person name="Devos D.P."/>
            <person name="Kaster A.-K."/>
            <person name="Ovreas L."/>
            <person name="Rohde M."/>
            <person name="Galperin M.Y."/>
            <person name="Jogler C."/>
        </authorList>
    </citation>
    <scope>NUCLEOTIDE SEQUENCE [LARGE SCALE GENOMIC DNA]</scope>
    <source>
        <strain evidence="3">Pan97</strain>
    </source>
</reference>
<keyword evidence="1" id="KW-0732">Signal</keyword>
<dbReference type="Proteomes" id="UP000318626">
    <property type="component" value="Chromosome"/>
</dbReference>
<dbReference type="Pfam" id="PF05960">
    <property type="entry name" value="DUF885"/>
    <property type="match status" value="1"/>
</dbReference>
<dbReference type="EMBL" id="CP036289">
    <property type="protein sequence ID" value="QDU77637.1"/>
    <property type="molecule type" value="Genomic_DNA"/>
</dbReference>
<evidence type="ECO:0000313" key="3">
    <source>
        <dbReference type="Proteomes" id="UP000318626"/>
    </source>
</evidence>
<protein>
    <recommendedName>
        <fullName evidence="4">DUF885 domain-containing protein</fullName>
    </recommendedName>
</protein>
<evidence type="ECO:0000256" key="1">
    <source>
        <dbReference type="SAM" id="SignalP"/>
    </source>
</evidence>
<accession>A0A518CEJ0</accession>
<dbReference type="InterPro" id="IPR010281">
    <property type="entry name" value="DUF885"/>
</dbReference>
<gene>
    <name evidence="2" type="ORF">Pan97_47090</name>
</gene>
<keyword evidence="3" id="KW-1185">Reference proteome</keyword>
<evidence type="ECO:0008006" key="4">
    <source>
        <dbReference type="Google" id="ProtNLM"/>
    </source>
</evidence>
<dbReference type="OrthoDB" id="9760040at2"/>
<organism evidence="2 3">
    <name type="scientific">Bremerella volcania</name>
    <dbReference type="NCBI Taxonomy" id="2527984"/>
    <lineage>
        <taxon>Bacteria</taxon>
        <taxon>Pseudomonadati</taxon>
        <taxon>Planctomycetota</taxon>
        <taxon>Planctomycetia</taxon>
        <taxon>Pirellulales</taxon>
        <taxon>Pirellulaceae</taxon>
        <taxon>Bremerella</taxon>
    </lineage>
</organism>
<dbReference type="PANTHER" id="PTHR33361:SF2">
    <property type="entry name" value="DUF885 DOMAIN-CONTAINING PROTEIN"/>
    <property type="match status" value="1"/>
</dbReference>
<evidence type="ECO:0000313" key="2">
    <source>
        <dbReference type="EMBL" id="QDU77637.1"/>
    </source>
</evidence>
<dbReference type="AlphaFoldDB" id="A0A518CEJ0"/>
<feature type="chain" id="PRO_5021703689" description="DUF885 domain-containing protein" evidence="1">
    <location>
        <begin position="24"/>
        <end position="592"/>
    </location>
</feature>
<proteinExistence type="predicted"/>
<dbReference type="PANTHER" id="PTHR33361">
    <property type="entry name" value="GLR0591 PROTEIN"/>
    <property type="match status" value="1"/>
</dbReference>
<dbReference type="RefSeq" id="WP_144976651.1">
    <property type="nucleotide sequence ID" value="NZ_CP036289.1"/>
</dbReference>
<feature type="signal peptide" evidence="1">
    <location>
        <begin position="1"/>
        <end position="23"/>
    </location>
</feature>